<keyword evidence="15" id="KW-1185">Reference proteome</keyword>
<proteinExistence type="inferred from homology"/>
<keyword evidence="12" id="KW-0812">Transmembrane</keyword>
<dbReference type="GO" id="GO:0030599">
    <property type="term" value="F:pectinesterase activity"/>
    <property type="evidence" value="ECO:0007669"/>
    <property type="project" value="UniProtKB-EC"/>
</dbReference>
<evidence type="ECO:0000259" key="13">
    <source>
        <dbReference type="Pfam" id="PF01095"/>
    </source>
</evidence>
<evidence type="ECO:0000256" key="5">
    <source>
        <dbReference type="ARBA" id="ARBA00022512"/>
    </source>
</evidence>
<comment type="similarity">
    <text evidence="3">Belongs to the pectinesterase family.</text>
</comment>
<keyword evidence="9" id="KW-0063">Aspartyl esterase</keyword>
<evidence type="ECO:0000256" key="2">
    <source>
        <dbReference type="ARBA" id="ARBA00005184"/>
    </source>
</evidence>
<dbReference type="Gramene" id="evm.model.05.2126">
    <property type="protein sequence ID" value="cds.evm.model.05.2126"/>
    <property type="gene ID" value="evm.TU.05.2126"/>
</dbReference>
<dbReference type="EMBL" id="UZAU01000550">
    <property type="status" value="NOT_ANNOTATED_CDS"/>
    <property type="molecule type" value="Genomic_DNA"/>
</dbReference>
<evidence type="ECO:0000256" key="11">
    <source>
        <dbReference type="PROSITE-ProRule" id="PRU10040"/>
    </source>
</evidence>
<dbReference type="PANTHER" id="PTHR31321">
    <property type="entry name" value="ACYL-COA THIOESTER HYDROLASE YBHC-RELATED"/>
    <property type="match status" value="1"/>
</dbReference>
<sequence length="758" mass="84616">MIYNGVGNSDRSYEDEDGGGELAIVGGVGAKGGDVGWFDGAIGCEGVVEDESVSVKILGAAEHDDRTTSSHNQVVDHNKLSNKTTVVMNRNKYAYATMMYMGTPRDYEFYVATRVMLRSLAKLHVDADLIVIASLDVPLRWVRAMEEEDGAKVMRVENLNNPYKKQSNFDWRFMLTMNKIYVWSLVEYERVVMLDSDNIFLQNTDELFQCGQFCAVFINPCIFHTGLFVLQPSMQVFKDMVRGLENERENPDGADQGFIGSYFPDLLDRPMFHPPSNPTTLLNGTFRLPLGYQMDASYYSLVLVVLACFATWYFLARTTSSNSRVRRRDGSCVVAGRYVRGANSSDKGVTGQHVEAMVPWAYAVPFFLIPCTIHPLIGWTLYLLASFALSSVSINAFLLPTLPILTPWLAIFGALFVMAFPWYPDGIVRAISVFGYAFLLNMVFIILITLWTTTQASVVSKSHRHKWIGPVGHRLITVDVKGGSAQFKEKVVVPVRKPYITFQGAGRENTVIEWHDRACDPGPNGQQLRTYRTASVTVFANYFSARNISFKNTAPAPLPGMQGWQAAAFRISGDKAYFSGCGFYGAQDTLLDDAGRHYFKQCYIQGSIDFIFGNARSMYKECELHSIATRFGSIAAHYRNSPYENTGFAFVKCRVTGTGPLYIGRAMGRYARIVYSFTYFDDVVAHGGWEDWDNINRDNNNSKNVLLGVYKCSGPGVTALHGTSWARELDFDTAHRFLVKSFKPPTTAAANKALPAGL</sequence>
<accession>A0A803PPE7</accession>
<dbReference type="AlphaFoldDB" id="A0A803PPE7"/>
<keyword evidence="6" id="KW-0964">Secreted</keyword>
<comment type="subcellular location">
    <subcellularLocation>
        <location evidence="1">Secreted</location>
        <location evidence="1">Cell wall</location>
    </subcellularLocation>
</comment>
<dbReference type="FunFam" id="2.160.20.10:FF:000008">
    <property type="entry name" value="Pectinesterase"/>
    <property type="match status" value="1"/>
</dbReference>
<dbReference type="PANTHER" id="PTHR31321:SF19">
    <property type="entry name" value="PECTINESTERASE 68-RELATED"/>
    <property type="match status" value="1"/>
</dbReference>
<dbReference type="PROSITE" id="PS00503">
    <property type="entry name" value="PECTINESTERASE_2"/>
    <property type="match status" value="1"/>
</dbReference>
<dbReference type="Gene3D" id="3.90.550.10">
    <property type="entry name" value="Spore Coat Polysaccharide Biosynthesis Protein SpsA, Chain A"/>
    <property type="match status" value="1"/>
</dbReference>
<evidence type="ECO:0000256" key="10">
    <source>
        <dbReference type="ARBA" id="ARBA00047928"/>
    </source>
</evidence>
<reference evidence="14" key="2">
    <citation type="submission" date="2021-03" db="UniProtKB">
        <authorList>
            <consortium name="EnsemblPlants"/>
        </authorList>
    </citation>
    <scope>IDENTIFICATION</scope>
</reference>
<comment type="catalytic activity">
    <reaction evidence="10">
        <text>[(1-&gt;4)-alpha-D-galacturonosyl methyl ester](n) + n H2O = [(1-&gt;4)-alpha-D-galacturonosyl](n) + n methanol + n H(+)</text>
        <dbReference type="Rhea" id="RHEA:22380"/>
        <dbReference type="Rhea" id="RHEA-COMP:14570"/>
        <dbReference type="Rhea" id="RHEA-COMP:14573"/>
        <dbReference type="ChEBI" id="CHEBI:15377"/>
        <dbReference type="ChEBI" id="CHEBI:15378"/>
        <dbReference type="ChEBI" id="CHEBI:17790"/>
        <dbReference type="ChEBI" id="CHEBI:140522"/>
        <dbReference type="ChEBI" id="CHEBI:140523"/>
        <dbReference type="EC" id="3.1.1.11"/>
    </reaction>
</comment>
<evidence type="ECO:0000256" key="4">
    <source>
        <dbReference type="ARBA" id="ARBA00013229"/>
    </source>
</evidence>
<dbReference type="Pfam" id="PF01095">
    <property type="entry name" value="Pectinesterase"/>
    <property type="match status" value="1"/>
</dbReference>
<feature type="active site" evidence="11">
    <location>
        <position position="609"/>
    </location>
</feature>
<keyword evidence="8" id="KW-0378">Hydrolase</keyword>
<dbReference type="GO" id="GO:0045490">
    <property type="term" value="P:pectin catabolic process"/>
    <property type="evidence" value="ECO:0007669"/>
    <property type="project" value="UniProtKB-UniPathway"/>
</dbReference>
<evidence type="ECO:0000256" key="7">
    <source>
        <dbReference type="ARBA" id="ARBA00022729"/>
    </source>
</evidence>
<dbReference type="Proteomes" id="UP000596661">
    <property type="component" value="Chromosome 5"/>
</dbReference>
<dbReference type="GO" id="GO:0042545">
    <property type="term" value="P:cell wall modification"/>
    <property type="evidence" value="ECO:0007669"/>
    <property type="project" value="InterPro"/>
</dbReference>
<protein>
    <recommendedName>
        <fullName evidence="4">pectinesterase</fullName>
        <ecNumber evidence="4">3.1.1.11</ecNumber>
    </recommendedName>
</protein>
<feature type="domain" description="Pectinesterase catalytic" evidence="13">
    <location>
        <begin position="477"/>
        <end position="742"/>
    </location>
</feature>
<evidence type="ECO:0000256" key="3">
    <source>
        <dbReference type="ARBA" id="ARBA00008891"/>
    </source>
</evidence>
<evidence type="ECO:0000256" key="6">
    <source>
        <dbReference type="ARBA" id="ARBA00022525"/>
    </source>
</evidence>
<keyword evidence="7" id="KW-0732">Signal</keyword>
<feature type="transmembrane region" description="Helical" evidence="12">
    <location>
        <begin position="296"/>
        <end position="316"/>
    </location>
</feature>
<dbReference type="EC" id="3.1.1.11" evidence="4"/>
<dbReference type="InterPro" id="IPR029044">
    <property type="entry name" value="Nucleotide-diphossugar_trans"/>
</dbReference>
<keyword evidence="12" id="KW-1133">Transmembrane helix</keyword>
<dbReference type="SUPFAM" id="SSF53448">
    <property type="entry name" value="Nucleotide-diphospho-sugar transferases"/>
    <property type="match status" value="1"/>
</dbReference>
<feature type="transmembrane region" description="Helical" evidence="12">
    <location>
        <begin position="430"/>
        <end position="451"/>
    </location>
</feature>
<dbReference type="InterPro" id="IPR000070">
    <property type="entry name" value="Pectinesterase_cat"/>
</dbReference>
<dbReference type="InterPro" id="IPR012334">
    <property type="entry name" value="Pectin_lyas_fold"/>
</dbReference>
<dbReference type="Gene3D" id="2.160.20.10">
    <property type="entry name" value="Single-stranded right-handed beta-helix, Pectin lyase-like"/>
    <property type="match status" value="1"/>
</dbReference>
<feature type="transmembrane region" description="Helical" evidence="12">
    <location>
        <begin position="404"/>
        <end position="423"/>
    </location>
</feature>
<organism evidence="14 15">
    <name type="scientific">Cannabis sativa</name>
    <name type="common">Hemp</name>
    <name type="synonym">Marijuana</name>
    <dbReference type="NCBI Taxonomy" id="3483"/>
    <lineage>
        <taxon>Eukaryota</taxon>
        <taxon>Viridiplantae</taxon>
        <taxon>Streptophyta</taxon>
        <taxon>Embryophyta</taxon>
        <taxon>Tracheophyta</taxon>
        <taxon>Spermatophyta</taxon>
        <taxon>Magnoliopsida</taxon>
        <taxon>eudicotyledons</taxon>
        <taxon>Gunneridae</taxon>
        <taxon>Pentapetalae</taxon>
        <taxon>rosids</taxon>
        <taxon>fabids</taxon>
        <taxon>Rosales</taxon>
        <taxon>Cannabaceae</taxon>
        <taxon>Cannabis</taxon>
    </lineage>
</organism>
<dbReference type="UniPathway" id="UPA00545">
    <property type="reaction ID" value="UER00823"/>
</dbReference>
<name>A0A803PPE7_CANSA</name>
<evidence type="ECO:0000256" key="1">
    <source>
        <dbReference type="ARBA" id="ARBA00004191"/>
    </source>
</evidence>
<dbReference type="OMA" id="ENTVIEW"/>
<dbReference type="InterPro" id="IPR011050">
    <property type="entry name" value="Pectin_lyase_fold/virulence"/>
</dbReference>
<evidence type="ECO:0000256" key="9">
    <source>
        <dbReference type="ARBA" id="ARBA00023085"/>
    </source>
</evidence>
<evidence type="ECO:0000313" key="15">
    <source>
        <dbReference type="Proteomes" id="UP000596661"/>
    </source>
</evidence>
<keyword evidence="12" id="KW-0472">Membrane</keyword>
<evidence type="ECO:0000256" key="12">
    <source>
        <dbReference type="SAM" id="Phobius"/>
    </source>
</evidence>
<comment type="pathway">
    <text evidence="2">Glycan metabolism; pectin degradation; 2-dehydro-3-deoxy-D-gluconate from pectin: step 1/5.</text>
</comment>
<evidence type="ECO:0000313" key="14">
    <source>
        <dbReference type="EnsemblPlants" id="cds.evm.model.05.2126"/>
    </source>
</evidence>
<reference evidence="14" key="1">
    <citation type="submission" date="2018-11" db="EMBL/GenBank/DDBJ databases">
        <authorList>
            <person name="Grassa J C."/>
        </authorList>
    </citation>
    <scope>NUCLEOTIDE SEQUENCE [LARGE SCALE GENOMIC DNA]</scope>
</reference>
<dbReference type="EnsemblPlants" id="evm.model.05.2126">
    <property type="protein sequence ID" value="cds.evm.model.05.2126"/>
    <property type="gene ID" value="evm.TU.05.2126"/>
</dbReference>
<evidence type="ECO:0000256" key="8">
    <source>
        <dbReference type="ARBA" id="ARBA00022801"/>
    </source>
</evidence>
<dbReference type="InterPro" id="IPR033131">
    <property type="entry name" value="Pectinesterase_Asp_AS"/>
</dbReference>
<dbReference type="SUPFAM" id="SSF51126">
    <property type="entry name" value="Pectin lyase-like"/>
    <property type="match status" value="1"/>
</dbReference>
<keyword evidence="5" id="KW-0134">Cell wall</keyword>